<dbReference type="Proteomes" id="UP000276260">
    <property type="component" value="Unassembled WGS sequence"/>
</dbReference>
<keyword evidence="3" id="KW-1185">Reference proteome</keyword>
<proteinExistence type="predicted"/>
<name>A0A3P3QJF8_9GAMM</name>
<feature type="signal peptide" evidence="1">
    <location>
        <begin position="1"/>
        <end position="23"/>
    </location>
</feature>
<dbReference type="Gene3D" id="2.40.160.10">
    <property type="entry name" value="Porin"/>
    <property type="match status" value="1"/>
</dbReference>
<dbReference type="EMBL" id="RRCF01000002">
    <property type="protein sequence ID" value="RRJ21208.1"/>
    <property type="molecule type" value="Genomic_DNA"/>
</dbReference>
<evidence type="ECO:0008006" key="4">
    <source>
        <dbReference type="Google" id="ProtNLM"/>
    </source>
</evidence>
<feature type="chain" id="PRO_5018136420" description="DUF560 domain-containing protein" evidence="1">
    <location>
        <begin position="24"/>
        <end position="306"/>
    </location>
</feature>
<comment type="caution">
    <text evidence="2">The sequence shown here is derived from an EMBL/GenBank/DDBJ whole genome shotgun (WGS) entry which is preliminary data.</text>
</comment>
<evidence type="ECO:0000313" key="3">
    <source>
        <dbReference type="Proteomes" id="UP000276260"/>
    </source>
</evidence>
<sequence length="306" mass="35325">MMMKTLNYLMCLALASLFGTVQAGTTEMSQQTKVTGYLSYGQSYNSNLKTAELDNASGRSASGQKLEAQLAARWMPVQQWTLDLSYTHQQNKWQDNSDFNTSLGLWSADVSYQASWLTLGSSYHKADASLASEDFLALEQYSLYLAKLWQQRYYWRLSLNQADKDFKVLNDRDAKQQQLRSDFFAFSTDQLGFVQFGLAYQDEQSRSELFDFQGPLVQLKASQLWRRGTQEHKVQLGWQWQHKDYQILADAEKRDDRIHSWQLNWLWQLNTYLALTTQLEHQNSASSLASADYSQNLLGMAVRVSF</sequence>
<keyword evidence="1" id="KW-0732">Signal</keyword>
<dbReference type="AlphaFoldDB" id="A0A3P3QJF8"/>
<protein>
    <recommendedName>
        <fullName evidence="4">DUF560 domain-containing protein</fullName>
    </recommendedName>
</protein>
<dbReference type="OrthoDB" id="6380601at2"/>
<dbReference type="InterPro" id="IPR023614">
    <property type="entry name" value="Porin_dom_sf"/>
</dbReference>
<organism evidence="2 3">
    <name type="scientific">Rheinheimera mesophila</name>
    <dbReference type="NCBI Taxonomy" id="1547515"/>
    <lineage>
        <taxon>Bacteria</taxon>
        <taxon>Pseudomonadati</taxon>
        <taxon>Pseudomonadota</taxon>
        <taxon>Gammaproteobacteria</taxon>
        <taxon>Chromatiales</taxon>
        <taxon>Chromatiaceae</taxon>
        <taxon>Rheinheimera</taxon>
    </lineage>
</organism>
<gene>
    <name evidence="2" type="ORF">EIK76_10010</name>
</gene>
<evidence type="ECO:0000256" key="1">
    <source>
        <dbReference type="SAM" id="SignalP"/>
    </source>
</evidence>
<evidence type="ECO:0000313" key="2">
    <source>
        <dbReference type="EMBL" id="RRJ21208.1"/>
    </source>
</evidence>
<reference evidence="2 3" key="1">
    <citation type="submission" date="2018-11" db="EMBL/GenBank/DDBJ databases">
        <title>Draft genome analysis of Rheinheimera mesophila isolated from an industrial waste site.</title>
        <authorList>
            <person name="Yu Q."/>
            <person name="Qi Y."/>
            <person name="Zhang H."/>
            <person name="Lu Y."/>
            <person name="Pu J."/>
        </authorList>
    </citation>
    <scope>NUCLEOTIDE SEQUENCE [LARGE SCALE GENOMIC DNA]</scope>
    <source>
        <strain evidence="2 3">IITR13</strain>
    </source>
</reference>
<accession>A0A3P3QJF8</accession>